<dbReference type="GO" id="GO:0030170">
    <property type="term" value="F:pyridoxal phosphate binding"/>
    <property type="evidence" value="ECO:0007669"/>
    <property type="project" value="InterPro"/>
</dbReference>
<evidence type="ECO:0000256" key="3">
    <source>
        <dbReference type="ARBA" id="ARBA00022576"/>
    </source>
</evidence>
<dbReference type="Proteomes" id="UP000247459">
    <property type="component" value="Unassembled WGS sequence"/>
</dbReference>
<reference evidence="9 10" key="1">
    <citation type="submission" date="2018-01" db="EMBL/GenBank/DDBJ databases">
        <title>Genome sequence of the PGP bacterium Paenibacillus illinoisensis E3.</title>
        <authorList>
            <person name="Rolli E."/>
            <person name="Marasco R."/>
            <person name="Bessem C."/>
            <person name="Michoud G."/>
            <person name="Gaiarsa S."/>
            <person name="Borin S."/>
            <person name="Daffonchio D."/>
        </authorList>
    </citation>
    <scope>NUCLEOTIDE SEQUENCE [LARGE SCALE GENOMIC DNA]</scope>
    <source>
        <strain evidence="9 10">E3</strain>
    </source>
</reference>
<keyword evidence="9" id="KW-0808">Transferase</keyword>
<dbReference type="InterPro" id="IPR004839">
    <property type="entry name" value="Aminotransferase_I/II_large"/>
</dbReference>
<dbReference type="SUPFAM" id="SSF46785">
    <property type="entry name" value="Winged helix' DNA-binding domain"/>
    <property type="match status" value="1"/>
</dbReference>
<dbReference type="CDD" id="cd00609">
    <property type="entry name" value="AAT_like"/>
    <property type="match status" value="1"/>
</dbReference>
<dbReference type="PANTHER" id="PTHR46577:SF2">
    <property type="entry name" value="TRANSCRIPTIONAL REGULATORY PROTEIN"/>
    <property type="match status" value="1"/>
</dbReference>
<keyword evidence="5" id="KW-0805">Transcription regulation</keyword>
<evidence type="ECO:0000313" key="9">
    <source>
        <dbReference type="EMBL" id="PYY29476.1"/>
    </source>
</evidence>
<dbReference type="InterPro" id="IPR036388">
    <property type="entry name" value="WH-like_DNA-bd_sf"/>
</dbReference>
<feature type="domain" description="HTH gntR-type" evidence="8">
    <location>
        <begin position="20"/>
        <end position="88"/>
    </location>
</feature>
<proteinExistence type="inferred from homology"/>
<protein>
    <submittedName>
        <fullName evidence="9">GntR family transcriptional regulator</fullName>
        <ecNumber evidence="9">2.6.1.-</ecNumber>
    </submittedName>
</protein>
<dbReference type="PROSITE" id="PS50949">
    <property type="entry name" value="HTH_GNTR"/>
    <property type="match status" value="1"/>
</dbReference>
<dbReference type="EMBL" id="PRLG01000018">
    <property type="protein sequence ID" value="PYY29476.1"/>
    <property type="molecule type" value="Genomic_DNA"/>
</dbReference>
<comment type="similarity">
    <text evidence="2">In the C-terminal section; belongs to the class-I pyridoxal-phosphate-dependent aminotransferase family.</text>
</comment>
<sequence length="498" mass="55437">MKHSDPRQGIDWKPDPAIPLPLFRQIEIYIREKITTGEWTAGYRLPSQRVLAQSMGVNRSTLVAALDNLIAAGMIEGRRGGGTYVSGSGWHALAHGTPPNWNEAIEEGWYYPNLPEVQLINRAEFQPGIIRLGTGELAPELMPEEAFNDILRSLSERARTLNYLQPQGSLELREALSDYLLTCGIQASPSAILIVSGSLQALHLISVGLLPRGSAVLLEKPSYLYSIHAFQSAGLKMHGVPMDAGGLHIPRLEDLIESGTHQGHPSPLLYTIPSFHNPTGSVMSDTRRNELMSAARAGGVSILEDAAYTDLWLDMPPPLSLKARDTDGRVLHMGTLSKAVSPGLRLGWLVGPEPVIRRLADIKMQTDYGTSSLAQEAATLWFAEGYHTRHMECLRPELRRRRDFMLDLLERYFNSIAEWNKPAGGFYIWFRFTAGPLSIRQLFHACLEDGVLIHPGFLYDRLDADHLRLSYAYASEEEMERGMQLLAKAAKKLLVNNK</sequence>
<dbReference type="InterPro" id="IPR036390">
    <property type="entry name" value="WH_DNA-bd_sf"/>
</dbReference>
<dbReference type="EC" id="2.6.1.-" evidence="9"/>
<dbReference type="Gene3D" id="1.10.10.10">
    <property type="entry name" value="Winged helix-like DNA-binding domain superfamily/Winged helix DNA-binding domain"/>
    <property type="match status" value="1"/>
</dbReference>
<dbReference type="Gene3D" id="3.40.640.10">
    <property type="entry name" value="Type I PLP-dependent aspartate aminotransferase-like (Major domain)"/>
    <property type="match status" value="1"/>
</dbReference>
<evidence type="ECO:0000256" key="4">
    <source>
        <dbReference type="ARBA" id="ARBA00022898"/>
    </source>
</evidence>
<evidence type="ECO:0000256" key="7">
    <source>
        <dbReference type="ARBA" id="ARBA00023163"/>
    </source>
</evidence>
<organism evidence="9 10">
    <name type="scientific">Paenibacillus illinoisensis</name>
    <dbReference type="NCBI Taxonomy" id="59845"/>
    <lineage>
        <taxon>Bacteria</taxon>
        <taxon>Bacillati</taxon>
        <taxon>Bacillota</taxon>
        <taxon>Bacilli</taxon>
        <taxon>Bacillales</taxon>
        <taxon>Paenibacillaceae</taxon>
        <taxon>Paenibacillus</taxon>
    </lineage>
</organism>
<gene>
    <name evidence="9" type="ORF">PIL02S_02430</name>
</gene>
<keyword evidence="6" id="KW-0238">DNA-binding</keyword>
<dbReference type="GO" id="GO:0003700">
    <property type="term" value="F:DNA-binding transcription factor activity"/>
    <property type="evidence" value="ECO:0007669"/>
    <property type="project" value="InterPro"/>
</dbReference>
<keyword evidence="7" id="KW-0804">Transcription</keyword>
<dbReference type="InterPro" id="IPR015421">
    <property type="entry name" value="PyrdxlP-dep_Trfase_major"/>
</dbReference>
<dbReference type="InterPro" id="IPR000524">
    <property type="entry name" value="Tscrpt_reg_HTH_GntR"/>
</dbReference>
<comment type="caution">
    <text evidence="9">The sequence shown here is derived from an EMBL/GenBank/DDBJ whole genome shotgun (WGS) entry which is preliminary data.</text>
</comment>
<evidence type="ECO:0000259" key="8">
    <source>
        <dbReference type="PROSITE" id="PS50949"/>
    </source>
</evidence>
<dbReference type="GO" id="GO:0003677">
    <property type="term" value="F:DNA binding"/>
    <property type="evidence" value="ECO:0007669"/>
    <property type="project" value="UniProtKB-KW"/>
</dbReference>
<dbReference type="InterPro" id="IPR015424">
    <property type="entry name" value="PyrdxlP-dep_Trfase"/>
</dbReference>
<dbReference type="InterPro" id="IPR051446">
    <property type="entry name" value="HTH_trans_reg/aminotransferase"/>
</dbReference>
<dbReference type="AlphaFoldDB" id="A0A2W0CAA7"/>
<evidence type="ECO:0000256" key="5">
    <source>
        <dbReference type="ARBA" id="ARBA00023015"/>
    </source>
</evidence>
<evidence type="ECO:0000256" key="2">
    <source>
        <dbReference type="ARBA" id="ARBA00005384"/>
    </source>
</evidence>
<dbReference type="SMART" id="SM00345">
    <property type="entry name" value="HTH_GNTR"/>
    <property type="match status" value="1"/>
</dbReference>
<dbReference type="Gene3D" id="3.90.1150.10">
    <property type="entry name" value="Aspartate Aminotransferase, domain 1"/>
    <property type="match status" value="1"/>
</dbReference>
<dbReference type="CDD" id="cd07377">
    <property type="entry name" value="WHTH_GntR"/>
    <property type="match status" value="1"/>
</dbReference>
<dbReference type="RefSeq" id="WP_110758582.1">
    <property type="nucleotide sequence ID" value="NZ_PRLG01000018.1"/>
</dbReference>
<dbReference type="InterPro" id="IPR015422">
    <property type="entry name" value="PyrdxlP-dep_Trfase_small"/>
</dbReference>
<dbReference type="SUPFAM" id="SSF53383">
    <property type="entry name" value="PLP-dependent transferases"/>
    <property type="match status" value="1"/>
</dbReference>
<dbReference type="GO" id="GO:0008483">
    <property type="term" value="F:transaminase activity"/>
    <property type="evidence" value="ECO:0007669"/>
    <property type="project" value="UniProtKB-KW"/>
</dbReference>
<dbReference type="Pfam" id="PF00392">
    <property type="entry name" value="GntR"/>
    <property type="match status" value="1"/>
</dbReference>
<dbReference type="PANTHER" id="PTHR46577">
    <property type="entry name" value="HTH-TYPE TRANSCRIPTIONAL REGULATORY PROTEIN GABR"/>
    <property type="match status" value="1"/>
</dbReference>
<accession>A0A2W0CAA7</accession>
<evidence type="ECO:0000256" key="6">
    <source>
        <dbReference type="ARBA" id="ARBA00023125"/>
    </source>
</evidence>
<dbReference type="Pfam" id="PF00155">
    <property type="entry name" value="Aminotran_1_2"/>
    <property type="match status" value="1"/>
</dbReference>
<evidence type="ECO:0000313" key="10">
    <source>
        <dbReference type="Proteomes" id="UP000247459"/>
    </source>
</evidence>
<dbReference type="OrthoDB" id="9802601at2"/>
<name>A0A2W0CAA7_9BACL</name>
<comment type="cofactor">
    <cofactor evidence="1">
        <name>pyridoxal 5'-phosphate</name>
        <dbReference type="ChEBI" id="CHEBI:597326"/>
    </cofactor>
</comment>
<dbReference type="PRINTS" id="PR00035">
    <property type="entry name" value="HTHGNTR"/>
</dbReference>
<keyword evidence="3 9" id="KW-0032">Aminotransferase</keyword>
<keyword evidence="4" id="KW-0663">Pyridoxal phosphate</keyword>
<evidence type="ECO:0000256" key="1">
    <source>
        <dbReference type="ARBA" id="ARBA00001933"/>
    </source>
</evidence>